<evidence type="ECO:0000313" key="5">
    <source>
        <dbReference type="Proteomes" id="UP000436088"/>
    </source>
</evidence>
<evidence type="ECO:0000256" key="3">
    <source>
        <dbReference type="ARBA" id="ARBA00022679"/>
    </source>
</evidence>
<evidence type="ECO:0000256" key="2">
    <source>
        <dbReference type="ARBA" id="ARBA00022676"/>
    </source>
</evidence>
<reference evidence="4" key="1">
    <citation type="submission" date="2019-09" db="EMBL/GenBank/DDBJ databases">
        <title>Draft genome information of white flower Hibiscus syriacus.</title>
        <authorList>
            <person name="Kim Y.-M."/>
        </authorList>
    </citation>
    <scope>NUCLEOTIDE SEQUENCE [LARGE SCALE GENOMIC DNA]</scope>
    <source>
        <strain evidence="4">YM2019G1</strain>
    </source>
</reference>
<keyword evidence="3" id="KW-0808">Transferase</keyword>
<dbReference type="CDD" id="cd03784">
    <property type="entry name" value="GT1_Gtf-like"/>
    <property type="match status" value="1"/>
</dbReference>
<dbReference type="PANTHER" id="PTHR11926:SF1412">
    <property type="entry name" value="UDP-GLYCOSYLTRANSFERASE 83A1-LIKE"/>
    <property type="match status" value="1"/>
</dbReference>
<keyword evidence="2" id="KW-0328">Glycosyltransferase</keyword>
<comment type="caution">
    <text evidence="4">The sequence shown here is derived from an EMBL/GenBank/DDBJ whole genome shotgun (WGS) entry which is preliminary data.</text>
</comment>
<evidence type="ECO:0000256" key="1">
    <source>
        <dbReference type="ARBA" id="ARBA00009995"/>
    </source>
</evidence>
<evidence type="ECO:0000313" key="4">
    <source>
        <dbReference type="EMBL" id="KAE8694170.1"/>
    </source>
</evidence>
<dbReference type="GO" id="GO:0080043">
    <property type="term" value="F:quercetin 3-O-glucosyltransferase activity"/>
    <property type="evidence" value="ECO:0007669"/>
    <property type="project" value="TreeGrafter"/>
</dbReference>
<dbReference type="GO" id="GO:0080044">
    <property type="term" value="F:quercetin 7-O-glucosyltransferase activity"/>
    <property type="evidence" value="ECO:0007669"/>
    <property type="project" value="TreeGrafter"/>
</dbReference>
<dbReference type="PANTHER" id="PTHR11926">
    <property type="entry name" value="GLUCOSYL/GLUCURONOSYL TRANSFERASES"/>
    <property type="match status" value="1"/>
</dbReference>
<comment type="similarity">
    <text evidence="1">Belongs to the UDP-glycosyltransferase family.</text>
</comment>
<name>A0A6A2ZQZ3_HIBSY</name>
<proteinExistence type="inferred from homology"/>
<dbReference type="FunFam" id="3.40.50.2000:FF:000061">
    <property type="entry name" value="UDP-glycosyltransferase 83A1"/>
    <property type="match status" value="1"/>
</dbReference>
<dbReference type="Pfam" id="PF00201">
    <property type="entry name" value="UDPGT"/>
    <property type="match status" value="1"/>
</dbReference>
<gene>
    <name evidence="4" type="ORF">F3Y22_tig00110788pilonHSYRG00571</name>
</gene>
<dbReference type="FunFam" id="3.40.50.2000:FF:000108">
    <property type="entry name" value="UDP-glycosyltransferase 83A1"/>
    <property type="match status" value="1"/>
</dbReference>
<dbReference type="Proteomes" id="UP000436088">
    <property type="component" value="Unassembled WGS sequence"/>
</dbReference>
<dbReference type="InterPro" id="IPR002213">
    <property type="entry name" value="UDP_glucos_trans"/>
</dbReference>
<sequence>MKFSQNLAEQGIKISFLNTEFNHKRVLDAFGKNVAVNGLLRLVSVPDGLEDGEDRNQLGKFNERLREVMPRQLKEFIHKVNASDDDKISCVLAYLCIGFGVNVAAELEIPTVGFWPASVFQLMLLLSIPKLINDGLIDENVTPLQDKIFQLSPMSPAVHPTNFLWLSIDDTPSTQKNLFDFTRENNKSVETTDLVLGNSSIELEPEGFNMVPKVQPIGPLPAANRLGNLSGNFWPEDPTCLQWLDGQPPGSVIYVAFGSFTVFDEIQFQELALGLELTKRPFLRVVREDCTKGKHHFYPEGFKKRVGNGGKMVSWEPQGAVLRHFSIDCFISHCGWNSSIEGVSNGAPFLCWPYFANQFLNESYICDIWKVGLRFERDERGIIGKEEIKSKVEQLVGDDHLRTRAVELKQRVTKTVGEAGTSGKVFEDLVQWLKS</sequence>
<dbReference type="AlphaFoldDB" id="A0A6A2ZQZ3"/>
<protein>
    <submittedName>
        <fullName evidence="4">UDP-Glycosyltransferase superfamily protein</fullName>
    </submittedName>
</protein>
<accession>A0A6A2ZQZ3</accession>
<keyword evidence="5" id="KW-1185">Reference proteome</keyword>
<dbReference type="SUPFAM" id="SSF53756">
    <property type="entry name" value="UDP-Glycosyltransferase/glycogen phosphorylase"/>
    <property type="match status" value="1"/>
</dbReference>
<organism evidence="4 5">
    <name type="scientific">Hibiscus syriacus</name>
    <name type="common">Rose of Sharon</name>
    <dbReference type="NCBI Taxonomy" id="106335"/>
    <lineage>
        <taxon>Eukaryota</taxon>
        <taxon>Viridiplantae</taxon>
        <taxon>Streptophyta</taxon>
        <taxon>Embryophyta</taxon>
        <taxon>Tracheophyta</taxon>
        <taxon>Spermatophyta</taxon>
        <taxon>Magnoliopsida</taxon>
        <taxon>eudicotyledons</taxon>
        <taxon>Gunneridae</taxon>
        <taxon>Pentapetalae</taxon>
        <taxon>rosids</taxon>
        <taxon>malvids</taxon>
        <taxon>Malvales</taxon>
        <taxon>Malvaceae</taxon>
        <taxon>Malvoideae</taxon>
        <taxon>Hibiscus</taxon>
    </lineage>
</organism>
<dbReference type="EMBL" id="VEPZ02001112">
    <property type="protein sequence ID" value="KAE8694170.1"/>
    <property type="molecule type" value="Genomic_DNA"/>
</dbReference>
<dbReference type="Gene3D" id="3.40.50.2000">
    <property type="entry name" value="Glycogen Phosphorylase B"/>
    <property type="match status" value="2"/>
</dbReference>